<keyword evidence="3 7" id="KW-0808">Transferase</keyword>
<evidence type="ECO:0000259" key="6">
    <source>
        <dbReference type="PROSITE" id="PS50011"/>
    </source>
</evidence>
<dbReference type="InterPro" id="IPR011009">
    <property type="entry name" value="Kinase-like_dom_sf"/>
</dbReference>
<dbReference type="AlphaFoldDB" id="A0ABD1RLL1"/>
<sequence length="156" mass="18110">MFTSGSLREYNELYRQRYKQVNIGAIKNWAREILEGLDYLHTHDPPVIHRDLKCDNIFVNGHLGQVKIGDLRESYRRHFTELQMLNRGLLEDDYRTLLSGHLHMMSCPAAFRPRAHAAASYTLSIEMGRPVLQGLLAIDLLAKEQFLFWTVISQEP</sequence>
<comment type="catalytic activity">
    <reaction evidence="4">
        <text>L-threonyl-[protein] + ATP = O-phospho-L-threonyl-[protein] + ADP + H(+)</text>
        <dbReference type="Rhea" id="RHEA:46608"/>
        <dbReference type="Rhea" id="RHEA-COMP:11060"/>
        <dbReference type="Rhea" id="RHEA-COMP:11605"/>
        <dbReference type="ChEBI" id="CHEBI:15378"/>
        <dbReference type="ChEBI" id="CHEBI:30013"/>
        <dbReference type="ChEBI" id="CHEBI:30616"/>
        <dbReference type="ChEBI" id="CHEBI:61977"/>
        <dbReference type="ChEBI" id="CHEBI:456216"/>
        <dbReference type="EC" id="2.7.11.1"/>
    </reaction>
</comment>
<reference evidence="8" key="1">
    <citation type="submission" date="2024-07" db="EMBL/GenBank/DDBJ databases">
        <title>Two chromosome-level genome assemblies of Korean endemic species Abeliophyllum distichum and Forsythia ovata (Oleaceae).</title>
        <authorList>
            <person name="Jang H."/>
        </authorList>
    </citation>
    <scope>NUCLEOTIDE SEQUENCE [LARGE SCALE GENOMIC DNA]</scope>
</reference>
<organism evidence="7 8">
    <name type="scientific">Forsythia ovata</name>
    <dbReference type="NCBI Taxonomy" id="205694"/>
    <lineage>
        <taxon>Eukaryota</taxon>
        <taxon>Viridiplantae</taxon>
        <taxon>Streptophyta</taxon>
        <taxon>Embryophyta</taxon>
        <taxon>Tracheophyta</taxon>
        <taxon>Spermatophyta</taxon>
        <taxon>Magnoliopsida</taxon>
        <taxon>eudicotyledons</taxon>
        <taxon>Gunneridae</taxon>
        <taxon>Pentapetalae</taxon>
        <taxon>asterids</taxon>
        <taxon>lamiids</taxon>
        <taxon>Lamiales</taxon>
        <taxon>Oleaceae</taxon>
        <taxon>Forsythieae</taxon>
        <taxon>Forsythia</taxon>
    </lineage>
</organism>
<keyword evidence="8" id="KW-1185">Reference proteome</keyword>
<dbReference type="EC" id="2.7.11.1" evidence="1"/>
<dbReference type="Pfam" id="PF00069">
    <property type="entry name" value="Pkinase"/>
    <property type="match status" value="1"/>
</dbReference>
<protein>
    <recommendedName>
        <fullName evidence="1">non-specific serine/threonine protein kinase</fullName>
        <ecNumber evidence="1">2.7.11.1</ecNumber>
    </recommendedName>
</protein>
<dbReference type="GO" id="GO:0004674">
    <property type="term" value="F:protein serine/threonine kinase activity"/>
    <property type="evidence" value="ECO:0007669"/>
    <property type="project" value="UniProtKB-KW"/>
</dbReference>
<accession>A0ABD1RLL1</accession>
<proteinExistence type="predicted"/>
<dbReference type="PROSITE" id="PS50011">
    <property type="entry name" value="PROTEIN_KINASE_DOM"/>
    <property type="match status" value="1"/>
</dbReference>
<comment type="caution">
    <text evidence="7">The sequence shown here is derived from an EMBL/GenBank/DDBJ whole genome shotgun (WGS) entry which is preliminary data.</text>
</comment>
<comment type="catalytic activity">
    <reaction evidence="5">
        <text>L-seryl-[protein] + ATP = O-phospho-L-seryl-[protein] + ADP + H(+)</text>
        <dbReference type="Rhea" id="RHEA:17989"/>
        <dbReference type="Rhea" id="RHEA-COMP:9863"/>
        <dbReference type="Rhea" id="RHEA-COMP:11604"/>
        <dbReference type="ChEBI" id="CHEBI:15378"/>
        <dbReference type="ChEBI" id="CHEBI:29999"/>
        <dbReference type="ChEBI" id="CHEBI:30616"/>
        <dbReference type="ChEBI" id="CHEBI:83421"/>
        <dbReference type="ChEBI" id="CHEBI:456216"/>
        <dbReference type="EC" id="2.7.11.1"/>
    </reaction>
</comment>
<evidence type="ECO:0000256" key="4">
    <source>
        <dbReference type="ARBA" id="ARBA00047899"/>
    </source>
</evidence>
<dbReference type="Proteomes" id="UP001604277">
    <property type="component" value="Unassembled WGS sequence"/>
</dbReference>
<dbReference type="InterPro" id="IPR050588">
    <property type="entry name" value="WNK_Ser-Thr_kinase"/>
</dbReference>
<evidence type="ECO:0000256" key="1">
    <source>
        <dbReference type="ARBA" id="ARBA00012513"/>
    </source>
</evidence>
<evidence type="ECO:0000256" key="5">
    <source>
        <dbReference type="ARBA" id="ARBA00048679"/>
    </source>
</evidence>
<evidence type="ECO:0000313" key="7">
    <source>
        <dbReference type="EMBL" id="KAL2489280.1"/>
    </source>
</evidence>
<evidence type="ECO:0000256" key="2">
    <source>
        <dbReference type="ARBA" id="ARBA00022527"/>
    </source>
</evidence>
<dbReference type="Gene3D" id="1.10.510.10">
    <property type="entry name" value="Transferase(Phosphotransferase) domain 1"/>
    <property type="match status" value="1"/>
</dbReference>
<name>A0ABD1RLL1_9LAMI</name>
<keyword evidence="3 7" id="KW-0418">Kinase</keyword>
<dbReference type="EMBL" id="JBFOLJ010000012">
    <property type="protein sequence ID" value="KAL2489280.1"/>
    <property type="molecule type" value="Genomic_DNA"/>
</dbReference>
<dbReference type="InterPro" id="IPR000719">
    <property type="entry name" value="Prot_kinase_dom"/>
</dbReference>
<dbReference type="SUPFAM" id="SSF56112">
    <property type="entry name" value="Protein kinase-like (PK-like)"/>
    <property type="match status" value="1"/>
</dbReference>
<dbReference type="PANTHER" id="PTHR13902">
    <property type="entry name" value="SERINE/THREONINE-PROTEIN KINASE WNK WITH NO LYSINE -RELATED"/>
    <property type="match status" value="1"/>
</dbReference>
<dbReference type="PROSITE" id="PS00108">
    <property type="entry name" value="PROTEIN_KINASE_ST"/>
    <property type="match status" value="1"/>
</dbReference>
<evidence type="ECO:0000313" key="8">
    <source>
        <dbReference type="Proteomes" id="UP001604277"/>
    </source>
</evidence>
<dbReference type="InterPro" id="IPR008271">
    <property type="entry name" value="Ser/Thr_kinase_AS"/>
</dbReference>
<evidence type="ECO:0000256" key="3">
    <source>
        <dbReference type="ARBA" id="ARBA00022777"/>
    </source>
</evidence>
<gene>
    <name evidence="7" type="ORF">Fot_42572</name>
</gene>
<feature type="domain" description="Protein kinase" evidence="6">
    <location>
        <begin position="1"/>
        <end position="156"/>
    </location>
</feature>
<keyword evidence="2" id="KW-0723">Serine/threonine-protein kinase</keyword>